<dbReference type="EMBL" id="BJYT01000039">
    <property type="protein sequence ID" value="GEO12096.1"/>
    <property type="molecule type" value="Genomic_DNA"/>
</dbReference>
<name>A0A512BJF0_9BACT</name>
<sequence>MQELVFAKNTVRIFNISTKSYKLKTLIKMISCADDLRELALLSIMLDKNKNSYSGEEYKKIIRTIANKIVELKAEKRKLHNE</sequence>
<proteinExistence type="predicted"/>
<comment type="caution">
    <text evidence="1">The sequence shown here is derived from an EMBL/GenBank/DDBJ whole genome shotgun (WGS) entry which is preliminary data.</text>
</comment>
<organism evidence="1 2">
    <name type="scientific">Segetibacter aerophilus</name>
    <dbReference type="NCBI Taxonomy" id="670293"/>
    <lineage>
        <taxon>Bacteria</taxon>
        <taxon>Pseudomonadati</taxon>
        <taxon>Bacteroidota</taxon>
        <taxon>Chitinophagia</taxon>
        <taxon>Chitinophagales</taxon>
        <taxon>Chitinophagaceae</taxon>
        <taxon>Segetibacter</taxon>
    </lineage>
</organism>
<gene>
    <name evidence="1" type="ORF">SAE01_45920</name>
</gene>
<protein>
    <submittedName>
        <fullName evidence="1">Uncharacterized protein</fullName>
    </submittedName>
</protein>
<dbReference type="AlphaFoldDB" id="A0A512BJF0"/>
<accession>A0A512BJF0</accession>
<evidence type="ECO:0000313" key="1">
    <source>
        <dbReference type="EMBL" id="GEO12096.1"/>
    </source>
</evidence>
<reference evidence="1 2" key="1">
    <citation type="submission" date="2019-07" db="EMBL/GenBank/DDBJ databases">
        <title>Whole genome shotgun sequence of Segetibacter aerophilus NBRC 106135.</title>
        <authorList>
            <person name="Hosoyama A."/>
            <person name="Uohara A."/>
            <person name="Ohji S."/>
            <person name="Ichikawa N."/>
        </authorList>
    </citation>
    <scope>NUCLEOTIDE SEQUENCE [LARGE SCALE GENOMIC DNA]</scope>
    <source>
        <strain evidence="1 2">NBRC 106135</strain>
    </source>
</reference>
<evidence type="ECO:0000313" key="2">
    <source>
        <dbReference type="Proteomes" id="UP000321513"/>
    </source>
</evidence>
<dbReference type="Proteomes" id="UP000321513">
    <property type="component" value="Unassembled WGS sequence"/>
</dbReference>
<keyword evidence="2" id="KW-1185">Reference proteome</keyword>